<reference evidence="1" key="1">
    <citation type="journal article" date="2014" name="Int. J. Syst. Evol. Microbiol.">
        <title>Complete genome sequence of Corynebacterium casei LMG S-19264T (=DSM 44701T), isolated from a smear-ripened cheese.</title>
        <authorList>
            <consortium name="US DOE Joint Genome Institute (JGI-PGF)"/>
            <person name="Walter F."/>
            <person name="Albersmeier A."/>
            <person name="Kalinowski J."/>
            <person name="Ruckert C."/>
        </authorList>
    </citation>
    <scope>NUCLEOTIDE SEQUENCE</scope>
    <source>
        <strain evidence="1">KCTC 22169</strain>
    </source>
</reference>
<dbReference type="EMBL" id="BMXR01000009">
    <property type="protein sequence ID" value="GGX64345.1"/>
    <property type="molecule type" value="Genomic_DNA"/>
</dbReference>
<gene>
    <name evidence="1" type="ORF">GCM10007392_35110</name>
</gene>
<evidence type="ECO:0000313" key="1">
    <source>
        <dbReference type="EMBL" id="GGX64345.1"/>
    </source>
</evidence>
<sequence length="132" mass="15487">MSEAKYRTDANVSRLHVPEYNEHDYPPLPPRIRLAANCFERVWALTLTEPLNQPERLKDFVKRFCSDTVTVRATLRTRRRLCFAVTASDLDQQSEFELAMLIMAHIERDFGLIERVEDRAATVWPYRDFGRG</sequence>
<dbReference type="RefSeq" id="WP_189611106.1">
    <property type="nucleotide sequence ID" value="NZ_BMXR01000009.1"/>
</dbReference>
<evidence type="ECO:0000313" key="2">
    <source>
        <dbReference type="Proteomes" id="UP000626148"/>
    </source>
</evidence>
<accession>A0A918KIA6</accession>
<proteinExistence type="predicted"/>
<reference evidence="1" key="2">
    <citation type="submission" date="2020-09" db="EMBL/GenBank/DDBJ databases">
        <authorList>
            <person name="Sun Q."/>
            <person name="Kim S."/>
        </authorList>
    </citation>
    <scope>NUCLEOTIDE SEQUENCE</scope>
    <source>
        <strain evidence="1">KCTC 22169</strain>
    </source>
</reference>
<organism evidence="1 2">
    <name type="scientific">Saccharospirillum salsuginis</name>
    <dbReference type="NCBI Taxonomy" id="418750"/>
    <lineage>
        <taxon>Bacteria</taxon>
        <taxon>Pseudomonadati</taxon>
        <taxon>Pseudomonadota</taxon>
        <taxon>Gammaproteobacteria</taxon>
        <taxon>Oceanospirillales</taxon>
        <taxon>Saccharospirillaceae</taxon>
        <taxon>Saccharospirillum</taxon>
    </lineage>
</organism>
<name>A0A918KIA6_9GAMM</name>
<keyword evidence="2" id="KW-1185">Reference proteome</keyword>
<comment type="caution">
    <text evidence="1">The sequence shown here is derived from an EMBL/GenBank/DDBJ whole genome shotgun (WGS) entry which is preliminary data.</text>
</comment>
<dbReference type="Proteomes" id="UP000626148">
    <property type="component" value="Unassembled WGS sequence"/>
</dbReference>
<protein>
    <submittedName>
        <fullName evidence="1">Uncharacterized protein</fullName>
    </submittedName>
</protein>
<dbReference type="AlphaFoldDB" id="A0A918KIA6"/>